<protein>
    <recommendedName>
        <fullName evidence="5">YtkA-like domain-containing protein</fullName>
    </recommendedName>
</protein>
<organism evidence="3 4">
    <name type="scientific">Paenibacillus contaminans</name>
    <dbReference type="NCBI Taxonomy" id="450362"/>
    <lineage>
        <taxon>Bacteria</taxon>
        <taxon>Bacillati</taxon>
        <taxon>Bacillota</taxon>
        <taxon>Bacilli</taxon>
        <taxon>Bacillales</taxon>
        <taxon>Paenibacillaceae</taxon>
        <taxon>Paenibacillus</taxon>
    </lineage>
</organism>
<keyword evidence="2" id="KW-0732">Signal</keyword>
<dbReference type="Proteomes" id="UP000250369">
    <property type="component" value="Unassembled WGS sequence"/>
</dbReference>
<dbReference type="PROSITE" id="PS51257">
    <property type="entry name" value="PROKAR_LIPOPROTEIN"/>
    <property type="match status" value="1"/>
</dbReference>
<feature type="chain" id="PRO_5038578190" description="YtkA-like domain-containing protein" evidence="2">
    <location>
        <begin position="20"/>
        <end position="279"/>
    </location>
</feature>
<dbReference type="OrthoDB" id="128043at2"/>
<dbReference type="AlphaFoldDB" id="A0A329LMC9"/>
<name>A0A329LMC9_9BACL</name>
<dbReference type="EMBL" id="QMFB01000057">
    <property type="protein sequence ID" value="RAV08638.1"/>
    <property type="molecule type" value="Genomic_DNA"/>
</dbReference>
<evidence type="ECO:0000313" key="3">
    <source>
        <dbReference type="EMBL" id="RAV08638.1"/>
    </source>
</evidence>
<reference evidence="3 4" key="1">
    <citation type="journal article" date="2009" name="Int. J. Syst. Evol. Microbiol.">
        <title>Paenibacillus contaminans sp. nov., isolated from a contaminated laboratory plate.</title>
        <authorList>
            <person name="Chou J.H."/>
            <person name="Lee J.H."/>
            <person name="Lin M.C."/>
            <person name="Chang P.S."/>
            <person name="Arun A.B."/>
            <person name="Young C.C."/>
            <person name="Chen W.M."/>
        </authorList>
    </citation>
    <scope>NUCLEOTIDE SEQUENCE [LARGE SCALE GENOMIC DNA]</scope>
    <source>
        <strain evidence="3 4">CKOBP-6</strain>
    </source>
</reference>
<sequence length="279" mass="30187">MKRVTIAVLLAAALLTACSKTEDHSVHGGVQSTAPEGHGQHGAGGSAISANDIKAIWKTGDGKAQAKQDIRLSVEIQDQSGKPVQSFDTNHEKKLHLIAVSKDLSYFSHIHPDYKGDGRFDVTTQFPAGGDYKLFADFIPTGGSAMTKSEWINVAGDAAKQVPVRADDSLTKSADGKEVTLAFDKLQASKEATLTFTIKDDRTKSPITNLEQYLGAVGHVVILTEDAEQYLHVHPMEEKASGPEAKFMTTFPKSGVYKIWAQFQHEGKVLTVPFVVKVP</sequence>
<evidence type="ECO:0008006" key="5">
    <source>
        <dbReference type="Google" id="ProtNLM"/>
    </source>
</evidence>
<evidence type="ECO:0000256" key="1">
    <source>
        <dbReference type="SAM" id="MobiDB-lite"/>
    </source>
</evidence>
<feature type="region of interest" description="Disordered" evidence="1">
    <location>
        <begin position="25"/>
        <end position="45"/>
    </location>
</feature>
<proteinExistence type="predicted"/>
<comment type="caution">
    <text evidence="3">The sequence shown here is derived from an EMBL/GenBank/DDBJ whole genome shotgun (WGS) entry which is preliminary data.</text>
</comment>
<keyword evidence="4" id="KW-1185">Reference proteome</keyword>
<evidence type="ECO:0000313" key="4">
    <source>
        <dbReference type="Proteomes" id="UP000250369"/>
    </source>
</evidence>
<gene>
    <name evidence="3" type="ORF">DQG23_40725</name>
</gene>
<feature type="signal peptide" evidence="2">
    <location>
        <begin position="1"/>
        <end position="19"/>
    </location>
</feature>
<evidence type="ECO:0000256" key="2">
    <source>
        <dbReference type="SAM" id="SignalP"/>
    </source>
</evidence>
<accession>A0A329LMC9</accession>
<dbReference type="RefSeq" id="WP_113036779.1">
    <property type="nucleotide sequence ID" value="NZ_QMFB01000057.1"/>
</dbReference>